<evidence type="ECO:0000256" key="4">
    <source>
        <dbReference type="ARBA" id="ARBA00022723"/>
    </source>
</evidence>
<dbReference type="GO" id="GO:0004519">
    <property type="term" value="F:endonuclease activity"/>
    <property type="evidence" value="ECO:0007669"/>
    <property type="project" value="UniProtKB-KW"/>
</dbReference>
<dbReference type="AlphaFoldDB" id="A0A1B2DCY8"/>
<proteinExistence type="inferred from homology"/>
<keyword evidence="6" id="KW-0378">Hydrolase</keyword>
<dbReference type="PROSITE" id="PS51643">
    <property type="entry name" value="HD_CAS3"/>
    <property type="match status" value="1"/>
</dbReference>
<dbReference type="EMBL" id="CP016808">
    <property type="protein sequence ID" value="ANY65573.1"/>
    <property type="molecule type" value="Genomic_DNA"/>
</dbReference>
<dbReference type="InterPro" id="IPR027417">
    <property type="entry name" value="P-loop_NTPase"/>
</dbReference>
<evidence type="ECO:0000256" key="1">
    <source>
        <dbReference type="ARBA" id="ARBA00006847"/>
    </source>
</evidence>
<dbReference type="InterPro" id="IPR014001">
    <property type="entry name" value="Helicase_ATP-bd"/>
</dbReference>
<feature type="domain" description="HD Cas3-type" evidence="12">
    <location>
        <begin position="10"/>
        <end position="212"/>
    </location>
</feature>
<evidence type="ECO:0000259" key="11">
    <source>
        <dbReference type="PROSITE" id="PS51194"/>
    </source>
</evidence>
<keyword evidence="13" id="KW-0255">Endonuclease</keyword>
<gene>
    <name evidence="13" type="ORF">BBD42_03190</name>
</gene>
<dbReference type="NCBIfam" id="TIGR01596">
    <property type="entry name" value="cas3_HD"/>
    <property type="match status" value="1"/>
</dbReference>
<keyword evidence="4" id="KW-0479">Metal-binding</keyword>
<dbReference type="InterPro" id="IPR001650">
    <property type="entry name" value="Helicase_C-like"/>
</dbReference>
<feature type="domain" description="Helicase C-terminal" evidence="11">
    <location>
        <begin position="493"/>
        <end position="654"/>
    </location>
</feature>
<dbReference type="CDD" id="cd17930">
    <property type="entry name" value="DEXHc_cas3"/>
    <property type="match status" value="1"/>
</dbReference>
<comment type="similarity">
    <text evidence="1">In the N-terminal section; belongs to the CRISPR-associated nuclease Cas3-HD family.</text>
</comment>
<organism evidence="13">
    <name type="scientific">Paenibacillus sp. BIHB 4019</name>
    <dbReference type="NCBI Taxonomy" id="1870819"/>
    <lineage>
        <taxon>Bacteria</taxon>
        <taxon>Bacillati</taxon>
        <taxon>Bacillota</taxon>
        <taxon>Bacilli</taxon>
        <taxon>Bacillales</taxon>
        <taxon>Paenibacillaceae</taxon>
        <taxon>Paenibacillus</taxon>
    </lineage>
</organism>
<dbReference type="NCBIfam" id="TIGR01587">
    <property type="entry name" value="cas3_core"/>
    <property type="match status" value="1"/>
</dbReference>
<reference evidence="13" key="1">
    <citation type="submission" date="2016-08" db="EMBL/GenBank/DDBJ databases">
        <title>Complete Genome Seqeunce of Paenibacillus sp. BIHB 4019 from tea rhizoplane.</title>
        <authorList>
            <person name="Thakur R."/>
            <person name="Swarnkar M.K."/>
            <person name="Gulati A."/>
        </authorList>
    </citation>
    <scope>NUCLEOTIDE SEQUENCE [LARGE SCALE GENOMIC DNA]</scope>
    <source>
        <strain evidence="13">BIHB4019</strain>
    </source>
</reference>
<keyword evidence="5" id="KW-0547">Nucleotide-binding</keyword>
<dbReference type="InterPro" id="IPR011545">
    <property type="entry name" value="DEAD/DEAH_box_helicase_dom"/>
</dbReference>
<dbReference type="InterPro" id="IPR054712">
    <property type="entry name" value="Cas3-like_dom"/>
</dbReference>
<sequence length="823" mass="92738">MVYIAHIREKDGKIQTVKEHLIEVKEGCEQLGGKIGASHLAGLAGWLHDLGKNTTAFKNYIQLAVAAANDEAGGKAPKRGSVDHSTAGGRLIYHRYHKKSTKNTHKMAAEWIANCIISHHQGLRDFIDPGKTSPFLKRVEEKKEADIEQGYEQANAVFFEQHTEAELDAYFAKAAAELEQLVAVMQQYKLPRITCSLLIKYIFSCLIDADRTNSRQFEEEEAAEPAEDHGPFFKRSYEALMNKLDEMDEAEDADHPINRLRREMSLQCDAFALRPSGIYTLSIPTGGGKTLASLRYALKHAIETGKQRIIYIVPYTTIIEQNAQEIRDILQEQDMILEHHSNVIEEPDPPEKVEEADAYEVRRKKIKLARDTWDRPIIFTTMVQFLNTFYAKGTRNVRRLHQLSNAVIIFDEVQSVPIKCISLFNAALNFLHAFGRSSLLLCTATQPALEGVKHRLHLKEDAEIIGNLDEVGRSFKRVEVVDRTTPSGWKAEELADFVLSRMEEVDSTLVILNTKPAVRKLFAELEERQRPGDCDARLFHLSTNMCAAHRKDVLKELKEALASDGKERVICVSTQLIEAGVNISFECVVRSLAGLDSIAQAAGRCNRHGKDAIRSVYIIKSADEVLTHLKEISIGAEQAQRILNEMKEDPKLYGGDLLSKAAMQAYFSYYYGLIKDDMQYHVQKLDQNIFELLQQNKNYAAGYKGKHGKLPELVSFSALATAEQYFEVISNMARTVLVPYNEEARELILDLNGDLKGGELGILLRKLQPYVVNIYEHEFRKLDKNGNIQPLLHGEVLALSETAYSKRFGVETNGDGEFSSAII</sequence>
<dbReference type="CDD" id="cd09641">
    <property type="entry name" value="Cas3''_I"/>
    <property type="match status" value="1"/>
</dbReference>
<evidence type="ECO:0000256" key="8">
    <source>
        <dbReference type="ARBA" id="ARBA00022840"/>
    </source>
</evidence>
<evidence type="ECO:0000256" key="3">
    <source>
        <dbReference type="ARBA" id="ARBA00022722"/>
    </source>
</evidence>
<dbReference type="GO" id="GO:0046872">
    <property type="term" value="F:metal ion binding"/>
    <property type="evidence" value="ECO:0007669"/>
    <property type="project" value="UniProtKB-KW"/>
</dbReference>
<dbReference type="Gene3D" id="1.10.3210.30">
    <property type="match status" value="1"/>
</dbReference>
<dbReference type="InterPro" id="IPR006483">
    <property type="entry name" value="CRISPR-assoc_Cas3_HD"/>
</dbReference>
<dbReference type="SMART" id="SM00487">
    <property type="entry name" value="DEXDc"/>
    <property type="match status" value="1"/>
</dbReference>
<dbReference type="Pfam" id="PF00270">
    <property type="entry name" value="DEAD"/>
    <property type="match status" value="1"/>
</dbReference>
<name>A0A1B2DCY8_9BACL</name>
<evidence type="ECO:0000256" key="6">
    <source>
        <dbReference type="ARBA" id="ARBA00022801"/>
    </source>
</evidence>
<feature type="domain" description="Helicase ATP-binding" evidence="10">
    <location>
        <begin position="270"/>
        <end position="464"/>
    </location>
</feature>
<dbReference type="GO" id="GO:0051607">
    <property type="term" value="P:defense response to virus"/>
    <property type="evidence" value="ECO:0007669"/>
    <property type="project" value="UniProtKB-KW"/>
</dbReference>
<keyword evidence="3" id="KW-0540">Nuclease</keyword>
<keyword evidence="9" id="KW-0051">Antiviral defense</keyword>
<dbReference type="GO" id="GO:0003676">
    <property type="term" value="F:nucleic acid binding"/>
    <property type="evidence" value="ECO:0007669"/>
    <property type="project" value="InterPro"/>
</dbReference>
<evidence type="ECO:0000259" key="12">
    <source>
        <dbReference type="PROSITE" id="PS51643"/>
    </source>
</evidence>
<dbReference type="Gene3D" id="3.40.50.300">
    <property type="entry name" value="P-loop containing nucleotide triphosphate hydrolases"/>
    <property type="match status" value="2"/>
</dbReference>
<dbReference type="Pfam" id="PF18019">
    <property type="entry name" value="Cas3_HD"/>
    <property type="match status" value="1"/>
</dbReference>
<keyword evidence="7" id="KW-0347">Helicase</keyword>
<dbReference type="InterPro" id="IPR006474">
    <property type="entry name" value="Helicase_Cas3_CRISPR-ass_core"/>
</dbReference>
<evidence type="ECO:0000256" key="9">
    <source>
        <dbReference type="ARBA" id="ARBA00023118"/>
    </source>
</evidence>
<evidence type="ECO:0000259" key="10">
    <source>
        <dbReference type="PROSITE" id="PS51192"/>
    </source>
</evidence>
<dbReference type="InterPro" id="IPR038257">
    <property type="entry name" value="CRISPR-assoc_Cas3_HD_sf"/>
</dbReference>
<keyword evidence="8" id="KW-0067">ATP-binding</keyword>
<comment type="similarity">
    <text evidence="2">In the central section; belongs to the CRISPR-associated helicase Cas3 family.</text>
</comment>
<dbReference type="GO" id="GO:0005524">
    <property type="term" value="F:ATP binding"/>
    <property type="evidence" value="ECO:0007669"/>
    <property type="project" value="UniProtKB-KW"/>
</dbReference>
<accession>A0A1B2DCY8</accession>
<dbReference type="PROSITE" id="PS51192">
    <property type="entry name" value="HELICASE_ATP_BIND_1"/>
    <property type="match status" value="1"/>
</dbReference>
<evidence type="ECO:0000256" key="7">
    <source>
        <dbReference type="ARBA" id="ARBA00022806"/>
    </source>
</evidence>
<evidence type="ECO:0000256" key="2">
    <source>
        <dbReference type="ARBA" id="ARBA00009046"/>
    </source>
</evidence>
<dbReference type="SUPFAM" id="SSF109604">
    <property type="entry name" value="HD-domain/PDEase-like"/>
    <property type="match status" value="1"/>
</dbReference>
<dbReference type="Pfam" id="PF22590">
    <property type="entry name" value="Cas3-like_C_2"/>
    <property type="match status" value="1"/>
</dbReference>
<dbReference type="PROSITE" id="PS51194">
    <property type="entry name" value="HELICASE_CTER"/>
    <property type="match status" value="1"/>
</dbReference>
<dbReference type="GO" id="GO:0016787">
    <property type="term" value="F:hydrolase activity"/>
    <property type="evidence" value="ECO:0007669"/>
    <property type="project" value="UniProtKB-KW"/>
</dbReference>
<evidence type="ECO:0000313" key="13">
    <source>
        <dbReference type="EMBL" id="ANY65573.1"/>
    </source>
</evidence>
<dbReference type="GO" id="GO:0004386">
    <property type="term" value="F:helicase activity"/>
    <property type="evidence" value="ECO:0007669"/>
    <property type="project" value="UniProtKB-KW"/>
</dbReference>
<dbReference type="SUPFAM" id="SSF52540">
    <property type="entry name" value="P-loop containing nucleoside triphosphate hydrolases"/>
    <property type="match status" value="1"/>
</dbReference>
<evidence type="ECO:0000256" key="5">
    <source>
        <dbReference type="ARBA" id="ARBA00022741"/>
    </source>
</evidence>
<protein>
    <submittedName>
        <fullName evidence="13">CRISPR-associated helicase/endonuclease Cas3</fullName>
    </submittedName>
</protein>